<feature type="transmembrane region" description="Helical" evidence="7">
    <location>
        <begin position="20"/>
        <end position="43"/>
    </location>
</feature>
<dbReference type="Pfam" id="PF00510">
    <property type="entry name" value="COX3"/>
    <property type="match status" value="1"/>
</dbReference>
<keyword evidence="6 7" id="KW-0472">Membrane</keyword>
<gene>
    <name evidence="9" type="ORF">MNBD_UNCLBAC01-1783</name>
</gene>
<reference evidence="9" key="1">
    <citation type="submission" date="2018-06" db="EMBL/GenBank/DDBJ databases">
        <authorList>
            <person name="Zhirakovskaya E."/>
        </authorList>
    </citation>
    <scope>NUCLEOTIDE SEQUENCE</scope>
</reference>
<dbReference type="CDD" id="cd00386">
    <property type="entry name" value="Heme_Cu_Oxidase_III_like"/>
    <property type="match status" value="1"/>
</dbReference>
<keyword evidence="3" id="KW-1003">Cell membrane</keyword>
<dbReference type="InterPro" id="IPR035973">
    <property type="entry name" value="Cyt_c_oxidase_su3-like_sf"/>
</dbReference>
<evidence type="ECO:0000256" key="1">
    <source>
        <dbReference type="ARBA" id="ARBA00004651"/>
    </source>
</evidence>
<sequence length="212" mass="23327">MSQATALKKDAFGIASNGKLAMWLFIIMDGLSFGGILIGGVALRADTPMAFWPDPGTILNIPLTAFNTFLLICSSFTMVMALDAIRKDDQKGLKKFLILTILGGLIFLGIQVYGYMHFITGNTHLAQSMAEYGMKGSSFLPSSSIYSAIFYGTTAFHGIHVLSGIIYMICILIRANKGHFSSKNYDAVEILGLFWHFIDLAWILVFTVIYLI</sequence>
<evidence type="ECO:0000256" key="4">
    <source>
        <dbReference type="ARBA" id="ARBA00022692"/>
    </source>
</evidence>
<dbReference type="InterPro" id="IPR000298">
    <property type="entry name" value="Cyt_c_oxidase-like_su3"/>
</dbReference>
<evidence type="ECO:0000256" key="7">
    <source>
        <dbReference type="SAM" id="Phobius"/>
    </source>
</evidence>
<dbReference type="GO" id="GO:0004129">
    <property type="term" value="F:cytochrome-c oxidase activity"/>
    <property type="evidence" value="ECO:0007669"/>
    <property type="project" value="InterPro"/>
</dbReference>
<dbReference type="PANTHER" id="PTHR11403:SF2">
    <property type="entry name" value="CYTOCHROME BO(3) UBIQUINOL OXIDASE SUBUNIT 3"/>
    <property type="match status" value="1"/>
</dbReference>
<evidence type="ECO:0000256" key="6">
    <source>
        <dbReference type="ARBA" id="ARBA00023136"/>
    </source>
</evidence>
<keyword evidence="5 7" id="KW-1133">Transmembrane helix</keyword>
<evidence type="ECO:0000256" key="5">
    <source>
        <dbReference type="ARBA" id="ARBA00022989"/>
    </source>
</evidence>
<dbReference type="Gene3D" id="1.20.120.80">
    <property type="entry name" value="Cytochrome c oxidase, subunit III, four-helix bundle"/>
    <property type="match status" value="1"/>
</dbReference>
<dbReference type="PROSITE" id="PS50253">
    <property type="entry name" value="COX3"/>
    <property type="match status" value="1"/>
</dbReference>
<feature type="transmembrane region" description="Helical" evidence="7">
    <location>
        <begin position="148"/>
        <end position="173"/>
    </location>
</feature>
<dbReference type="InterPro" id="IPR024791">
    <property type="entry name" value="Cyt_c/ubiquinol_Oxase_su3"/>
</dbReference>
<name>A0A3B1CYX4_9ZZZZ</name>
<organism evidence="9">
    <name type="scientific">hydrothermal vent metagenome</name>
    <dbReference type="NCBI Taxonomy" id="652676"/>
    <lineage>
        <taxon>unclassified sequences</taxon>
        <taxon>metagenomes</taxon>
        <taxon>ecological metagenomes</taxon>
    </lineage>
</organism>
<dbReference type="InterPro" id="IPR013833">
    <property type="entry name" value="Cyt_c_oxidase_su3_a-hlx"/>
</dbReference>
<dbReference type="AlphaFoldDB" id="A0A3B1CYX4"/>
<accession>A0A3B1CYX4</accession>
<feature type="domain" description="Heme-copper oxidase subunit III family profile" evidence="8">
    <location>
        <begin position="1"/>
        <end position="212"/>
    </location>
</feature>
<keyword evidence="4 7" id="KW-0812">Transmembrane</keyword>
<dbReference type="GO" id="GO:0005886">
    <property type="term" value="C:plasma membrane"/>
    <property type="evidence" value="ECO:0007669"/>
    <property type="project" value="UniProtKB-SubCell"/>
</dbReference>
<evidence type="ECO:0000259" key="8">
    <source>
        <dbReference type="PROSITE" id="PS50253"/>
    </source>
</evidence>
<evidence type="ECO:0000313" key="9">
    <source>
        <dbReference type="EMBL" id="VAX35019.1"/>
    </source>
</evidence>
<dbReference type="PANTHER" id="PTHR11403">
    <property type="entry name" value="CYTOCHROME C OXIDASE SUBUNIT III"/>
    <property type="match status" value="1"/>
</dbReference>
<dbReference type="SUPFAM" id="SSF81452">
    <property type="entry name" value="Cytochrome c oxidase subunit III-like"/>
    <property type="match status" value="1"/>
</dbReference>
<evidence type="ECO:0000256" key="2">
    <source>
        <dbReference type="ARBA" id="ARBA00010581"/>
    </source>
</evidence>
<feature type="transmembrane region" description="Helical" evidence="7">
    <location>
        <begin position="63"/>
        <end position="84"/>
    </location>
</feature>
<comment type="subcellular location">
    <subcellularLocation>
        <location evidence="1">Cell membrane</location>
        <topology evidence="1">Multi-pass membrane protein</topology>
    </subcellularLocation>
</comment>
<dbReference type="EMBL" id="UOGJ01000024">
    <property type="protein sequence ID" value="VAX35019.1"/>
    <property type="molecule type" value="Genomic_DNA"/>
</dbReference>
<dbReference type="GO" id="GO:0019646">
    <property type="term" value="P:aerobic electron transport chain"/>
    <property type="evidence" value="ECO:0007669"/>
    <property type="project" value="InterPro"/>
</dbReference>
<comment type="similarity">
    <text evidence="2">Belongs to the cytochrome c oxidase subunit 3 family.</text>
</comment>
<protein>
    <recommendedName>
        <fullName evidence="8">Heme-copper oxidase subunit III family profile domain-containing protein</fullName>
    </recommendedName>
</protein>
<evidence type="ECO:0000256" key="3">
    <source>
        <dbReference type="ARBA" id="ARBA00022475"/>
    </source>
</evidence>
<feature type="transmembrane region" description="Helical" evidence="7">
    <location>
        <begin position="96"/>
        <end position="116"/>
    </location>
</feature>
<proteinExistence type="inferred from homology"/>
<feature type="transmembrane region" description="Helical" evidence="7">
    <location>
        <begin position="193"/>
        <end position="211"/>
    </location>
</feature>